<dbReference type="Pfam" id="PF00271">
    <property type="entry name" value="Helicase_C"/>
    <property type="match status" value="1"/>
</dbReference>
<dbReference type="OMA" id="AVHIKAD"/>
<evidence type="ECO:0000256" key="4">
    <source>
        <dbReference type="ARBA" id="ARBA00022840"/>
    </source>
</evidence>
<dbReference type="GO" id="GO:0003723">
    <property type="term" value="F:RNA binding"/>
    <property type="evidence" value="ECO:0007669"/>
    <property type="project" value="UniProtKB-UniRule"/>
</dbReference>
<keyword evidence="3 7" id="KW-0347">Helicase</keyword>
<dbReference type="Pfam" id="PF13959">
    <property type="entry name" value="CTE_SPB4"/>
    <property type="match status" value="1"/>
</dbReference>
<dbReference type="EC" id="3.6.4.13" evidence="8"/>
<evidence type="ECO:0000256" key="7">
    <source>
        <dbReference type="RuleBase" id="RU000492"/>
    </source>
</evidence>
<dbReference type="PROSITE" id="PS51195">
    <property type="entry name" value="Q_MOTIF"/>
    <property type="match status" value="1"/>
</dbReference>
<feature type="compositionally biased region" description="Basic and acidic residues" evidence="9">
    <location>
        <begin position="52"/>
        <end position="83"/>
    </location>
</feature>
<feature type="domain" description="DEAD-box RNA helicase Q" evidence="12">
    <location>
        <begin position="118"/>
        <end position="147"/>
    </location>
</feature>
<evidence type="ECO:0000259" key="11">
    <source>
        <dbReference type="PROSITE" id="PS51194"/>
    </source>
</evidence>
<dbReference type="InterPro" id="IPR014001">
    <property type="entry name" value="Helicase_ATP-bd"/>
</dbReference>
<organism evidence="13 14">
    <name type="scientific">Biomphalaria glabrata</name>
    <name type="common">Bloodfluke planorb</name>
    <name type="synonym">Freshwater snail</name>
    <dbReference type="NCBI Taxonomy" id="6526"/>
    <lineage>
        <taxon>Eukaryota</taxon>
        <taxon>Metazoa</taxon>
        <taxon>Spiralia</taxon>
        <taxon>Lophotrochozoa</taxon>
        <taxon>Mollusca</taxon>
        <taxon>Gastropoda</taxon>
        <taxon>Heterobranchia</taxon>
        <taxon>Euthyneura</taxon>
        <taxon>Panpulmonata</taxon>
        <taxon>Hygrophila</taxon>
        <taxon>Lymnaeoidea</taxon>
        <taxon>Planorbidae</taxon>
        <taxon>Biomphalaria</taxon>
    </lineage>
</organism>
<sequence length="708" mass="79879">MLLLNTMAEFSNISLNLSTDVNVNDVRPRSRSNKNRANKKFNHKEQFVPAHTKVERREESSPKEDNRKRKLSDNAEISHGKKPKSDMVISSLFRKNPDIPEVLSSKVETVSENVFTGETFKELPLHPFLISNLEEKQGFKQMTEVQKKAIPVLLKKKDALIKSQTGSGKTLAYAVPIVQMLQSRKLKIKRDDGPYALIIVPTRELVLQSYDTFVKLLRTFIWIVPGCLMGGEKRKAEKSRLRKGVNILVATPGRLMDHIKFTSVLHLARIQWLVIDEADRLLELGYERDIALILNALKSQCPDPPQTVLLSATLTDGVERLSSITLDNPEHICVGELTDTLQQPTVSTESSQENFTLPSQLKQYFIVTPCKLRLVTLAALMLWKCKYSGCASKMIIFMSTQDSVHFHSKLLNQVLGPAHNIKKTLTQMALGQEESSEDGVELKDKAELTMYQLHGDMQQKDRTYTFNKFAKATSGVLLCTDVAARGLDLPHVDWIVQYTSPGATVDYIHRVGRTARAGTKGQSVLFLMPSEVTYIQELNKHKISLDQMDVSSVLEPLLLHVQDLPQPQDVTTKRQTPKTVEEAATFLQDRFEECVLNDKDMNILASKGFQSYIRAYATYSKEVKNIFKVSDLHLGHVAKSFALRVAPALVHNATATLALKHKKKTSNRPDNFRQVTLSEYSSGLQAANCNVKTKPSIKRKFKTKLKWK</sequence>
<dbReference type="InterPro" id="IPR001650">
    <property type="entry name" value="Helicase_C-like"/>
</dbReference>
<dbReference type="Proteomes" id="UP001165740">
    <property type="component" value="Chromosome 9"/>
</dbReference>
<comment type="similarity">
    <text evidence="7">Belongs to the DEAD box helicase family.</text>
</comment>
<dbReference type="InterPro" id="IPR000629">
    <property type="entry name" value="RNA-helicase_DEAD-box_CS"/>
</dbReference>
<evidence type="ECO:0000313" key="13">
    <source>
        <dbReference type="Proteomes" id="UP001165740"/>
    </source>
</evidence>
<dbReference type="PROSITE" id="PS00039">
    <property type="entry name" value="DEAD_ATP_HELICASE"/>
    <property type="match status" value="1"/>
</dbReference>
<keyword evidence="4 7" id="KW-0067">ATP-binding</keyword>
<dbReference type="GO" id="GO:0003724">
    <property type="term" value="F:RNA helicase activity"/>
    <property type="evidence" value="ECO:0007669"/>
    <property type="project" value="UniProtKB-EC"/>
</dbReference>
<dbReference type="PROSITE" id="PS51192">
    <property type="entry name" value="HELICASE_ATP_BIND_1"/>
    <property type="match status" value="1"/>
</dbReference>
<dbReference type="GO" id="GO:0016787">
    <property type="term" value="F:hydrolase activity"/>
    <property type="evidence" value="ECO:0007669"/>
    <property type="project" value="UniProtKB-KW"/>
</dbReference>
<evidence type="ECO:0000256" key="2">
    <source>
        <dbReference type="ARBA" id="ARBA00022801"/>
    </source>
</evidence>
<dbReference type="AlphaFoldDB" id="A0A9W3BDI9"/>
<feature type="domain" description="Helicase ATP-binding" evidence="10">
    <location>
        <begin position="150"/>
        <end position="332"/>
    </location>
</feature>
<dbReference type="OrthoDB" id="422663at2759"/>
<keyword evidence="13" id="KW-1185">Reference proteome</keyword>
<dbReference type="PROSITE" id="PS51194">
    <property type="entry name" value="HELICASE_CTER"/>
    <property type="match status" value="1"/>
</dbReference>
<dbReference type="Pfam" id="PF00270">
    <property type="entry name" value="DEAD"/>
    <property type="match status" value="1"/>
</dbReference>
<comment type="catalytic activity">
    <reaction evidence="8">
        <text>ATP + H2O = ADP + phosphate + H(+)</text>
        <dbReference type="Rhea" id="RHEA:13065"/>
        <dbReference type="ChEBI" id="CHEBI:15377"/>
        <dbReference type="ChEBI" id="CHEBI:15378"/>
        <dbReference type="ChEBI" id="CHEBI:30616"/>
        <dbReference type="ChEBI" id="CHEBI:43474"/>
        <dbReference type="ChEBI" id="CHEBI:456216"/>
        <dbReference type="EC" id="3.6.4.13"/>
    </reaction>
</comment>
<keyword evidence="2 7" id="KW-0378">Hydrolase</keyword>
<protein>
    <recommendedName>
        <fullName evidence="8">ATP-dependent RNA helicase</fullName>
        <ecNumber evidence="8">3.6.4.13</ecNumber>
    </recommendedName>
</protein>
<evidence type="ECO:0000313" key="14">
    <source>
        <dbReference type="RefSeq" id="XP_055897557.1"/>
    </source>
</evidence>
<evidence type="ECO:0000256" key="5">
    <source>
        <dbReference type="ARBA" id="ARBA00022884"/>
    </source>
</evidence>
<dbReference type="InterPro" id="IPR025313">
    <property type="entry name" value="SPB4-like_CTE"/>
</dbReference>
<comment type="domain">
    <text evidence="8">The Q motif is unique to and characteristic of the DEAD box family of RNA helicases and controls ATP binding and hydrolysis.</text>
</comment>
<proteinExistence type="inferred from homology"/>
<feature type="short sequence motif" description="Q motif" evidence="6">
    <location>
        <begin position="118"/>
        <end position="147"/>
    </location>
</feature>
<dbReference type="SMART" id="SM00490">
    <property type="entry name" value="HELICc"/>
    <property type="match status" value="1"/>
</dbReference>
<feature type="domain" description="Helicase C-terminal" evidence="11">
    <location>
        <begin position="410"/>
        <end position="565"/>
    </location>
</feature>
<accession>A0A9W3BDI9</accession>
<evidence type="ECO:0000259" key="10">
    <source>
        <dbReference type="PROSITE" id="PS51192"/>
    </source>
</evidence>
<dbReference type="GO" id="GO:0005524">
    <property type="term" value="F:ATP binding"/>
    <property type="evidence" value="ECO:0007669"/>
    <property type="project" value="UniProtKB-UniRule"/>
</dbReference>
<evidence type="ECO:0000256" key="1">
    <source>
        <dbReference type="ARBA" id="ARBA00022741"/>
    </source>
</evidence>
<comment type="function">
    <text evidence="8">RNA helicase.</text>
</comment>
<keyword evidence="5 8" id="KW-0694">RNA-binding</keyword>
<dbReference type="Gene3D" id="3.40.50.300">
    <property type="entry name" value="P-loop containing nucleotide triphosphate hydrolases"/>
    <property type="match status" value="2"/>
</dbReference>
<evidence type="ECO:0000256" key="6">
    <source>
        <dbReference type="PROSITE-ProRule" id="PRU00552"/>
    </source>
</evidence>
<dbReference type="InterPro" id="IPR027417">
    <property type="entry name" value="P-loop_NTPase"/>
</dbReference>
<evidence type="ECO:0000259" key="12">
    <source>
        <dbReference type="PROSITE" id="PS51195"/>
    </source>
</evidence>
<evidence type="ECO:0000256" key="9">
    <source>
        <dbReference type="SAM" id="MobiDB-lite"/>
    </source>
</evidence>
<dbReference type="CDD" id="cd17949">
    <property type="entry name" value="DEADc_DDX31"/>
    <property type="match status" value="1"/>
</dbReference>
<dbReference type="PANTHER" id="PTHR24031">
    <property type="entry name" value="RNA HELICASE"/>
    <property type="match status" value="1"/>
</dbReference>
<evidence type="ECO:0000256" key="8">
    <source>
        <dbReference type="RuleBase" id="RU365068"/>
    </source>
</evidence>
<dbReference type="CDD" id="cd18787">
    <property type="entry name" value="SF2_C_DEAD"/>
    <property type="match status" value="1"/>
</dbReference>
<reference evidence="14" key="1">
    <citation type="submission" date="2025-08" db="UniProtKB">
        <authorList>
            <consortium name="RefSeq"/>
        </authorList>
    </citation>
    <scope>IDENTIFICATION</scope>
</reference>
<evidence type="ECO:0000256" key="3">
    <source>
        <dbReference type="ARBA" id="ARBA00022806"/>
    </source>
</evidence>
<dbReference type="GeneID" id="106059169"/>
<keyword evidence="1 7" id="KW-0547">Nucleotide-binding</keyword>
<dbReference type="InterPro" id="IPR011545">
    <property type="entry name" value="DEAD/DEAH_box_helicase_dom"/>
</dbReference>
<dbReference type="InterPro" id="IPR014014">
    <property type="entry name" value="RNA_helicase_DEAD_Q_motif"/>
</dbReference>
<dbReference type="SMART" id="SM00487">
    <property type="entry name" value="DEXDc"/>
    <property type="match status" value="1"/>
</dbReference>
<dbReference type="SUPFAM" id="SSF52540">
    <property type="entry name" value="P-loop containing nucleoside triphosphate hydrolases"/>
    <property type="match status" value="2"/>
</dbReference>
<dbReference type="RefSeq" id="XP_055897557.1">
    <property type="nucleotide sequence ID" value="XM_056041582.1"/>
</dbReference>
<name>A0A9W3BDI9_BIOGL</name>
<feature type="compositionally biased region" description="Basic residues" evidence="9">
    <location>
        <begin position="29"/>
        <end position="42"/>
    </location>
</feature>
<dbReference type="SMART" id="SM01178">
    <property type="entry name" value="DUF4217"/>
    <property type="match status" value="1"/>
</dbReference>
<feature type="region of interest" description="Disordered" evidence="9">
    <location>
        <begin position="26"/>
        <end position="83"/>
    </location>
</feature>
<gene>
    <name evidence="14" type="primary">LOC106059169</name>
</gene>